<dbReference type="PROSITE" id="PS01117">
    <property type="entry name" value="HTH_MARR_1"/>
    <property type="match status" value="1"/>
</dbReference>
<evidence type="ECO:0000256" key="3">
    <source>
        <dbReference type="ARBA" id="ARBA00023163"/>
    </source>
</evidence>
<dbReference type="InterPro" id="IPR023187">
    <property type="entry name" value="Tscrpt_reg_MarR-type_CS"/>
</dbReference>
<organism evidence="5 6">
    <name type="scientific">Microvirga guangxiensis</name>
    <dbReference type="NCBI Taxonomy" id="549386"/>
    <lineage>
        <taxon>Bacteria</taxon>
        <taxon>Pseudomonadati</taxon>
        <taxon>Pseudomonadota</taxon>
        <taxon>Alphaproteobacteria</taxon>
        <taxon>Hyphomicrobiales</taxon>
        <taxon>Methylobacteriaceae</taxon>
        <taxon>Microvirga</taxon>
    </lineage>
</organism>
<dbReference type="GO" id="GO:0006950">
    <property type="term" value="P:response to stress"/>
    <property type="evidence" value="ECO:0007669"/>
    <property type="project" value="TreeGrafter"/>
</dbReference>
<evidence type="ECO:0000256" key="1">
    <source>
        <dbReference type="ARBA" id="ARBA00023015"/>
    </source>
</evidence>
<keyword evidence="3" id="KW-0804">Transcription</keyword>
<protein>
    <submittedName>
        <fullName evidence="5">DNA-binding transcriptional regulator, MarR family</fullName>
    </submittedName>
</protein>
<evidence type="ECO:0000256" key="2">
    <source>
        <dbReference type="ARBA" id="ARBA00023125"/>
    </source>
</evidence>
<name>A0A1G5JFZ3_9HYPH</name>
<dbReference type="PANTHER" id="PTHR33164">
    <property type="entry name" value="TRANSCRIPTIONAL REGULATOR, MARR FAMILY"/>
    <property type="match status" value="1"/>
</dbReference>
<feature type="domain" description="HTH marR-type" evidence="4">
    <location>
        <begin position="1"/>
        <end position="160"/>
    </location>
</feature>
<dbReference type="EMBL" id="FMVJ01000007">
    <property type="protein sequence ID" value="SCY87074.1"/>
    <property type="molecule type" value="Genomic_DNA"/>
</dbReference>
<evidence type="ECO:0000259" key="4">
    <source>
        <dbReference type="PROSITE" id="PS50995"/>
    </source>
</evidence>
<dbReference type="STRING" id="549386.SAMN02927923_02609"/>
<reference evidence="5 6" key="1">
    <citation type="submission" date="2016-10" db="EMBL/GenBank/DDBJ databases">
        <authorList>
            <person name="de Groot N.N."/>
        </authorList>
    </citation>
    <scope>NUCLEOTIDE SEQUENCE [LARGE SCALE GENOMIC DNA]</scope>
    <source>
        <strain evidence="5 6">CGMCC 1.7666</strain>
    </source>
</reference>
<dbReference type="PANTHER" id="PTHR33164:SF104">
    <property type="entry name" value="TRANSCRIPTIONAL REGULATORY PROTEIN"/>
    <property type="match status" value="1"/>
</dbReference>
<dbReference type="GO" id="GO:0003700">
    <property type="term" value="F:DNA-binding transcription factor activity"/>
    <property type="evidence" value="ECO:0007669"/>
    <property type="project" value="InterPro"/>
</dbReference>
<dbReference type="RefSeq" id="WP_425286955.1">
    <property type="nucleotide sequence ID" value="NZ_FMVJ01000007.1"/>
</dbReference>
<keyword evidence="2 5" id="KW-0238">DNA-binding</keyword>
<dbReference type="Gene3D" id="1.10.10.10">
    <property type="entry name" value="Winged helix-like DNA-binding domain superfamily/Winged helix DNA-binding domain"/>
    <property type="match status" value="1"/>
</dbReference>
<gene>
    <name evidence="5" type="ORF">SAMN02927923_02609</name>
</gene>
<dbReference type="GO" id="GO:0003677">
    <property type="term" value="F:DNA binding"/>
    <property type="evidence" value="ECO:0007669"/>
    <property type="project" value="UniProtKB-KW"/>
</dbReference>
<dbReference type="SUPFAM" id="SSF46785">
    <property type="entry name" value="Winged helix' DNA-binding domain"/>
    <property type="match status" value="1"/>
</dbReference>
<dbReference type="PRINTS" id="PR00598">
    <property type="entry name" value="HTHMARR"/>
</dbReference>
<keyword evidence="6" id="KW-1185">Reference proteome</keyword>
<evidence type="ECO:0000313" key="5">
    <source>
        <dbReference type="EMBL" id="SCY87074.1"/>
    </source>
</evidence>
<sequence>MMQLHRNREGFAVAQNVQEPSEAVTDAWVCLIQAGKEVAGGIEAELKASGFPSLPWYDVLLHLKKQPDGRSSPREIENAALFEQYNLSRLLDRMEGEGLVKRIPFPGDKRRQLVEITEEGRLLQRRMWGVYGPAINRHIGGKLSEKEAEQLAALLLKLRRPKNDPGC</sequence>
<dbReference type="InterPro" id="IPR036390">
    <property type="entry name" value="WH_DNA-bd_sf"/>
</dbReference>
<evidence type="ECO:0000313" key="6">
    <source>
        <dbReference type="Proteomes" id="UP000199569"/>
    </source>
</evidence>
<dbReference type="Pfam" id="PF12802">
    <property type="entry name" value="MarR_2"/>
    <property type="match status" value="1"/>
</dbReference>
<dbReference type="Proteomes" id="UP000199569">
    <property type="component" value="Unassembled WGS sequence"/>
</dbReference>
<keyword evidence="1" id="KW-0805">Transcription regulation</keyword>
<dbReference type="SMART" id="SM00347">
    <property type="entry name" value="HTH_MARR"/>
    <property type="match status" value="1"/>
</dbReference>
<dbReference type="PROSITE" id="PS50995">
    <property type="entry name" value="HTH_MARR_2"/>
    <property type="match status" value="1"/>
</dbReference>
<dbReference type="AlphaFoldDB" id="A0A1G5JFZ3"/>
<proteinExistence type="predicted"/>
<dbReference type="InterPro" id="IPR000835">
    <property type="entry name" value="HTH_MarR-typ"/>
</dbReference>
<accession>A0A1G5JFZ3</accession>
<dbReference type="InterPro" id="IPR039422">
    <property type="entry name" value="MarR/SlyA-like"/>
</dbReference>
<dbReference type="InterPro" id="IPR036388">
    <property type="entry name" value="WH-like_DNA-bd_sf"/>
</dbReference>